<dbReference type="InParanoid" id="K3YXC6"/>
<dbReference type="Gramene" id="KQL28556">
    <property type="protein sequence ID" value="KQL28556"/>
    <property type="gene ID" value="SETIT_018922mg"/>
</dbReference>
<proteinExistence type="predicted"/>
<dbReference type="EMBL" id="AGNK02000103">
    <property type="status" value="NOT_ANNOTATED_CDS"/>
    <property type="molecule type" value="Genomic_DNA"/>
</dbReference>
<dbReference type="AlphaFoldDB" id="K3YXC6"/>
<evidence type="ECO:0000313" key="1">
    <source>
        <dbReference type="EnsemblPlants" id="KQL28556"/>
    </source>
</evidence>
<dbReference type="HOGENOM" id="CLU_2675730_0_0_1"/>
<organism evidence="1 2">
    <name type="scientific">Setaria italica</name>
    <name type="common">Foxtail millet</name>
    <name type="synonym">Panicum italicum</name>
    <dbReference type="NCBI Taxonomy" id="4555"/>
    <lineage>
        <taxon>Eukaryota</taxon>
        <taxon>Viridiplantae</taxon>
        <taxon>Streptophyta</taxon>
        <taxon>Embryophyta</taxon>
        <taxon>Tracheophyta</taxon>
        <taxon>Spermatophyta</taxon>
        <taxon>Magnoliopsida</taxon>
        <taxon>Liliopsida</taxon>
        <taxon>Poales</taxon>
        <taxon>Poaceae</taxon>
        <taxon>PACMAD clade</taxon>
        <taxon>Panicoideae</taxon>
        <taxon>Panicodae</taxon>
        <taxon>Paniceae</taxon>
        <taxon>Cenchrinae</taxon>
        <taxon>Setaria</taxon>
    </lineage>
</organism>
<keyword evidence="2" id="KW-1185">Reference proteome</keyword>
<sequence>MAARAKSKGQAHCMFHFPNLFCFPLQQAFDRENPSLVKLQGTSIRFNKPSLLLVRVYHNVSCSNRLFSICCVYNT</sequence>
<dbReference type="Proteomes" id="UP000004995">
    <property type="component" value="Unassembled WGS sequence"/>
</dbReference>
<accession>K3YXC6</accession>
<protein>
    <submittedName>
        <fullName evidence="1">Uncharacterized protein</fullName>
    </submittedName>
</protein>
<reference evidence="1" key="2">
    <citation type="submission" date="2018-08" db="UniProtKB">
        <authorList>
            <consortium name="EnsemblPlants"/>
        </authorList>
    </citation>
    <scope>IDENTIFICATION</scope>
    <source>
        <strain evidence="1">Yugu1</strain>
    </source>
</reference>
<dbReference type="EnsemblPlants" id="KQL28556">
    <property type="protein sequence ID" value="KQL28556"/>
    <property type="gene ID" value="SETIT_018922mg"/>
</dbReference>
<evidence type="ECO:0000313" key="2">
    <source>
        <dbReference type="Proteomes" id="UP000004995"/>
    </source>
</evidence>
<name>K3YXC6_SETIT</name>
<reference evidence="2" key="1">
    <citation type="journal article" date="2012" name="Nat. Biotechnol.">
        <title>Reference genome sequence of the model plant Setaria.</title>
        <authorList>
            <person name="Bennetzen J.L."/>
            <person name="Schmutz J."/>
            <person name="Wang H."/>
            <person name="Percifield R."/>
            <person name="Hawkins J."/>
            <person name="Pontaroli A.C."/>
            <person name="Estep M."/>
            <person name="Feng L."/>
            <person name="Vaughn J.N."/>
            <person name="Grimwood J."/>
            <person name="Jenkins J."/>
            <person name="Barry K."/>
            <person name="Lindquist E."/>
            <person name="Hellsten U."/>
            <person name="Deshpande S."/>
            <person name="Wang X."/>
            <person name="Wu X."/>
            <person name="Mitros T."/>
            <person name="Triplett J."/>
            <person name="Yang X."/>
            <person name="Ye C.Y."/>
            <person name="Mauro-Herrera M."/>
            <person name="Wang L."/>
            <person name="Li P."/>
            <person name="Sharma M."/>
            <person name="Sharma R."/>
            <person name="Ronald P.C."/>
            <person name="Panaud O."/>
            <person name="Kellogg E.A."/>
            <person name="Brutnell T.P."/>
            <person name="Doust A.N."/>
            <person name="Tuskan G.A."/>
            <person name="Rokhsar D."/>
            <person name="Devos K.M."/>
        </authorList>
    </citation>
    <scope>NUCLEOTIDE SEQUENCE [LARGE SCALE GENOMIC DNA]</scope>
    <source>
        <strain evidence="2">cv. Yugu1</strain>
    </source>
</reference>